<dbReference type="Proteomes" id="UP000054047">
    <property type="component" value="Unassembled WGS sequence"/>
</dbReference>
<keyword evidence="2" id="KW-1185">Reference proteome</keyword>
<gene>
    <name evidence="1" type="ORF">ANCDUO_06032</name>
</gene>
<dbReference type="InterPro" id="IPR036397">
    <property type="entry name" value="RNaseH_sf"/>
</dbReference>
<protein>
    <recommendedName>
        <fullName evidence="3">Tc1-like transposase DDE domain-containing protein</fullName>
    </recommendedName>
</protein>
<reference evidence="1 2" key="1">
    <citation type="submission" date="2013-12" db="EMBL/GenBank/DDBJ databases">
        <title>Draft genome of the parsitic nematode Ancylostoma duodenale.</title>
        <authorList>
            <person name="Mitreva M."/>
        </authorList>
    </citation>
    <scope>NUCLEOTIDE SEQUENCE [LARGE SCALE GENOMIC DNA]</scope>
    <source>
        <strain evidence="1 2">Zhejiang</strain>
    </source>
</reference>
<dbReference type="AlphaFoldDB" id="A0A0C2GX65"/>
<dbReference type="OrthoDB" id="5875007at2759"/>
<dbReference type="EMBL" id="KN728514">
    <property type="protein sequence ID" value="KIH63664.1"/>
    <property type="molecule type" value="Genomic_DNA"/>
</dbReference>
<sequence length="107" mass="12023">MSFAPGGMAVVSTNSNVFRKTTTNRSSASTETFNWLVGPLHAAIEINLLQKEQDHLHQDNGNAHVERLVIEFVAKKGWELLPHPPYSTMEAPTDYHDNLPLKNWQAN</sequence>
<evidence type="ECO:0000313" key="2">
    <source>
        <dbReference type="Proteomes" id="UP000054047"/>
    </source>
</evidence>
<accession>A0A0C2GX65</accession>
<name>A0A0C2GX65_9BILA</name>
<organism evidence="1 2">
    <name type="scientific">Ancylostoma duodenale</name>
    <dbReference type="NCBI Taxonomy" id="51022"/>
    <lineage>
        <taxon>Eukaryota</taxon>
        <taxon>Metazoa</taxon>
        <taxon>Ecdysozoa</taxon>
        <taxon>Nematoda</taxon>
        <taxon>Chromadorea</taxon>
        <taxon>Rhabditida</taxon>
        <taxon>Rhabditina</taxon>
        <taxon>Rhabditomorpha</taxon>
        <taxon>Strongyloidea</taxon>
        <taxon>Ancylostomatidae</taxon>
        <taxon>Ancylostomatinae</taxon>
        <taxon>Ancylostoma</taxon>
    </lineage>
</organism>
<dbReference type="GO" id="GO:0003676">
    <property type="term" value="F:nucleic acid binding"/>
    <property type="evidence" value="ECO:0007669"/>
    <property type="project" value="InterPro"/>
</dbReference>
<proteinExistence type="predicted"/>
<evidence type="ECO:0008006" key="3">
    <source>
        <dbReference type="Google" id="ProtNLM"/>
    </source>
</evidence>
<dbReference type="Gene3D" id="3.30.420.10">
    <property type="entry name" value="Ribonuclease H-like superfamily/Ribonuclease H"/>
    <property type="match status" value="1"/>
</dbReference>
<evidence type="ECO:0000313" key="1">
    <source>
        <dbReference type="EMBL" id="KIH63664.1"/>
    </source>
</evidence>